<protein>
    <submittedName>
        <fullName evidence="1">Retropepsin-like domain-containing protein</fullName>
    </submittedName>
</protein>
<sequence length="144" mass="16496">MIDSGATSLFIHEDFCRQHKVFTVPLENPITVYNIDGTLNEAGSITRRAKLNLTVASYTFKEEFLVTNISPEDVILGLLWLKKWNPDIDWKTGDVKVQLRGEVTDTPLSSLHHINANRKQRREWLRAGIIDDTKDEVWILAGYT</sequence>
<dbReference type="Pfam" id="PF08284">
    <property type="entry name" value="RVP_2"/>
    <property type="match status" value="1"/>
</dbReference>
<comment type="caution">
    <text evidence="1">The sequence shown here is derived from an EMBL/GenBank/DDBJ whole genome shotgun (WGS) entry which is preliminary data.</text>
</comment>
<evidence type="ECO:0000313" key="1">
    <source>
        <dbReference type="EMBL" id="GJF00976.1"/>
    </source>
</evidence>
<evidence type="ECO:0000313" key="2">
    <source>
        <dbReference type="Proteomes" id="UP000703269"/>
    </source>
</evidence>
<organism evidence="1 2">
    <name type="scientific">Phanerochaete sordida</name>
    <dbReference type="NCBI Taxonomy" id="48140"/>
    <lineage>
        <taxon>Eukaryota</taxon>
        <taxon>Fungi</taxon>
        <taxon>Dikarya</taxon>
        <taxon>Basidiomycota</taxon>
        <taxon>Agaricomycotina</taxon>
        <taxon>Agaricomycetes</taxon>
        <taxon>Polyporales</taxon>
        <taxon>Phanerochaetaceae</taxon>
        <taxon>Phanerochaete</taxon>
    </lineage>
</organism>
<dbReference type="Proteomes" id="UP000703269">
    <property type="component" value="Unassembled WGS sequence"/>
</dbReference>
<reference evidence="1 2" key="1">
    <citation type="submission" date="2021-08" db="EMBL/GenBank/DDBJ databases">
        <title>Draft Genome Sequence of Phanerochaete sordida strain YK-624.</title>
        <authorList>
            <person name="Mori T."/>
            <person name="Dohra H."/>
            <person name="Suzuki T."/>
            <person name="Kawagishi H."/>
            <person name="Hirai H."/>
        </authorList>
    </citation>
    <scope>NUCLEOTIDE SEQUENCE [LARGE SCALE GENOMIC DNA]</scope>
    <source>
        <strain evidence="1 2">YK-624</strain>
    </source>
</reference>
<dbReference type="EMBL" id="BPQB01000274">
    <property type="protein sequence ID" value="GJF00976.1"/>
    <property type="molecule type" value="Genomic_DNA"/>
</dbReference>
<dbReference type="CDD" id="cd00303">
    <property type="entry name" value="retropepsin_like"/>
    <property type="match status" value="1"/>
</dbReference>
<dbReference type="AlphaFoldDB" id="A0A9P3LN55"/>
<gene>
    <name evidence="1" type="ORF">PsYK624_172800</name>
</gene>
<dbReference type="OrthoDB" id="2802569at2759"/>
<accession>A0A9P3LN55</accession>
<proteinExistence type="predicted"/>
<name>A0A9P3LN55_9APHY</name>
<dbReference type="InterPro" id="IPR021109">
    <property type="entry name" value="Peptidase_aspartic_dom_sf"/>
</dbReference>
<keyword evidence="2" id="KW-1185">Reference proteome</keyword>
<dbReference type="Gene3D" id="2.40.70.10">
    <property type="entry name" value="Acid Proteases"/>
    <property type="match status" value="1"/>
</dbReference>